<keyword evidence="1" id="KW-0732">Signal</keyword>
<accession>A0A835Z1X5</accession>
<dbReference type="OrthoDB" id="1881at2759"/>
<sequence>MPFVTYAGMRAALAATISAAAAAASVAAATADDSAQCHTVAPSQVSKAYVAVLPVTRWHIYKGAGGSGAQALCCTSSPCKVRFADDVGKDLAQVFVYPSEDESSRHGAVAPL</sequence>
<evidence type="ECO:0000313" key="3">
    <source>
        <dbReference type="Proteomes" id="UP000664859"/>
    </source>
</evidence>
<evidence type="ECO:0000256" key="1">
    <source>
        <dbReference type="SAM" id="SignalP"/>
    </source>
</evidence>
<reference evidence="2" key="1">
    <citation type="submission" date="2021-02" db="EMBL/GenBank/DDBJ databases">
        <title>First Annotated Genome of the Yellow-green Alga Tribonema minus.</title>
        <authorList>
            <person name="Mahan K.M."/>
        </authorList>
    </citation>
    <scope>NUCLEOTIDE SEQUENCE</scope>
    <source>
        <strain evidence="2">UTEX B ZZ1240</strain>
    </source>
</reference>
<dbReference type="Proteomes" id="UP000664859">
    <property type="component" value="Unassembled WGS sequence"/>
</dbReference>
<dbReference type="EMBL" id="JAFCMP010000323">
    <property type="protein sequence ID" value="KAG5181489.1"/>
    <property type="molecule type" value="Genomic_DNA"/>
</dbReference>
<evidence type="ECO:0000313" key="2">
    <source>
        <dbReference type="EMBL" id="KAG5181489.1"/>
    </source>
</evidence>
<gene>
    <name evidence="2" type="ORF">JKP88DRAFT_278869</name>
</gene>
<name>A0A835Z1X5_9STRA</name>
<proteinExistence type="predicted"/>
<feature type="signal peptide" evidence="1">
    <location>
        <begin position="1"/>
        <end position="23"/>
    </location>
</feature>
<feature type="chain" id="PRO_5032783114" evidence="1">
    <location>
        <begin position="24"/>
        <end position="112"/>
    </location>
</feature>
<keyword evidence="3" id="KW-1185">Reference proteome</keyword>
<dbReference type="AlphaFoldDB" id="A0A835Z1X5"/>
<comment type="caution">
    <text evidence="2">The sequence shown here is derived from an EMBL/GenBank/DDBJ whole genome shotgun (WGS) entry which is preliminary data.</text>
</comment>
<organism evidence="2 3">
    <name type="scientific">Tribonema minus</name>
    <dbReference type="NCBI Taxonomy" id="303371"/>
    <lineage>
        <taxon>Eukaryota</taxon>
        <taxon>Sar</taxon>
        <taxon>Stramenopiles</taxon>
        <taxon>Ochrophyta</taxon>
        <taxon>PX clade</taxon>
        <taxon>Xanthophyceae</taxon>
        <taxon>Tribonematales</taxon>
        <taxon>Tribonemataceae</taxon>
        <taxon>Tribonema</taxon>
    </lineage>
</organism>
<protein>
    <submittedName>
        <fullName evidence="2">Uncharacterized protein</fullName>
    </submittedName>
</protein>